<feature type="transmembrane region" description="Helical" evidence="5">
    <location>
        <begin position="83"/>
        <end position="106"/>
    </location>
</feature>
<dbReference type="InterPro" id="IPR006977">
    <property type="entry name" value="Yip1_dom"/>
</dbReference>
<keyword evidence="8" id="KW-1185">Reference proteome</keyword>
<proteinExistence type="predicted"/>
<feature type="transmembrane region" description="Helical" evidence="5">
    <location>
        <begin position="131"/>
        <end position="156"/>
    </location>
</feature>
<dbReference type="AlphaFoldDB" id="A0A918PS48"/>
<dbReference type="Proteomes" id="UP000662572">
    <property type="component" value="Unassembled WGS sequence"/>
</dbReference>
<evidence type="ECO:0000313" key="7">
    <source>
        <dbReference type="EMBL" id="GGZ20086.1"/>
    </source>
</evidence>
<evidence type="ECO:0000256" key="2">
    <source>
        <dbReference type="ARBA" id="ARBA00022692"/>
    </source>
</evidence>
<reference evidence="7" key="2">
    <citation type="submission" date="2020-09" db="EMBL/GenBank/DDBJ databases">
        <authorList>
            <person name="Sun Q."/>
            <person name="Kim S."/>
        </authorList>
    </citation>
    <scope>NUCLEOTIDE SEQUENCE</scope>
    <source>
        <strain evidence="7">KCTC 32296</strain>
    </source>
</reference>
<dbReference type="GO" id="GO:0016020">
    <property type="term" value="C:membrane"/>
    <property type="evidence" value="ECO:0007669"/>
    <property type="project" value="UniProtKB-SubCell"/>
</dbReference>
<comment type="subcellular location">
    <subcellularLocation>
        <location evidence="1">Membrane</location>
        <topology evidence="1">Multi-pass membrane protein</topology>
    </subcellularLocation>
</comment>
<dbReference type="RefSeq" id="WP_189484408.1">
    <property type="nucleotide sequence ID" value="NZ_BMZB01000001.1"/>
</dbReference>
<evidence type="ECO:0000256" key="1">
    <source>
        <dbReference type="ARBA" id="ARBA00004141"/>
    </source>
</evidence>
<gene>
    <name evidence="7" type="ORF">GCM10011273_00800</name>
</gene>
<evidence type="ECO:0000256" key="5">
    <source>
        <dbReference type="SAM" id="Phobius"/>
    </source>
</evidence>
<name>A0A918PS48_9CAUL</name>
<protein>
    <recommendedName>
        <fullName evidence="6">Yip1 domain-containing protein</fullName>
    </recommendedName>
</protein>
<dbReference type="EMBL" id="BMZB01000001">
    <property type="protein sequence ID" value="GGZ20086.1"/>
    <property type="molecule type" value="Genomic_DNA"/>
</dbReference>
<evidence type="ECO:0000256" key="4">
    <source>
        <dbReference type="ARBA" id="ARBA00023136"/>
    </source>
</evidence>
<sequence>MNTVEDNDTAATSLVARVRNILLQPSVEWDKIALEATTAKEVFSRYVLILAAIPALAGLIGSQVFGVNAFLFSVKPPLWQSALTAVLVYGVSLVSVWVLSLVINALTPTFQGEKNPAQAYKVAAYSNTPGWLVGIFSLIPHLGVLGLLGLYGIYLLYRGLPRLMKSPVEKSTTFTLAVVVVGIVINLVLFALIAPVMGLVGGAGANIAANAPSEVTINGKTVDVTGLEAAARKMEDAAEKMQNAEAVKVVDPNVLEGLMPAMVAGAARGEVTTSANSAGQYSGSSAEAQYLIEDGNLNVKVTDIGAMGAMAALGTAMNVNSSRKVGESYEKITTENGRLVSESYDADTKHGKYSVLVAERILIEAEGDNVEMATLKSAVDAVGVTRAEKLIE</sequence>
<keyword evidence="3 5" id="KW-1133">Transmembrane helix</keyword>
<keyword evidence="2 5" id="KW-0812">Transmembrane</keyword>
<organism evidence="7 8">
    <name type="scientific">Asticcacaulis endophyticus</name>
    <dbReference type="NCBI Taxonomy" id="1395890"/>
    <lineage>
        <taxon>Bacteria</taxon>
        <taxon>Pseudomonadati</taxon>
        <taxon>Pseudomonadota</taxon>
        <taxon>Alphaproteobacteria</taxon>
        <taxon>Caulobacterales</taxon>
        <taxon>Caulobacteraceae</taxon>
        <taxon>Asticcacaulis</taxon>
    </lineage>
</organism>
<keyword evidence="4 5" id="KW-0472">Membrane</keyword>
<evidence type="ECO:0000256" key="3">
    <source>
        <dbReference type="ARBA" id="ARBA00022989"/>
    </source>
</evidence>
<evidence type="ECO:0000313" key="8">
    <source>
        <dbReference type="Proteomes" id="UP000662572"/>
    </source>
</evidence>
<accession>A0A918PS48</accession>
<feature type="transmembrane region" description="Helical" evidence="5">
    <location>
        <begin position="176"/>
        <end position="200"/>
    </location>
</feature>
<feature type="domain" description="Yip1" evidence="6">
    <location>
        <begin position="20"/>
        <end position="185"/>
    </location>
</feature>
<feature type="transmembrane region" description="Helical" evidence="5">
    <location>
        <begin position="46"/>
        <end position="71"/>
    </location>
</feature>
<reference evidence="7" key="1">
    <citation type="journal article" date="2014" name="Int. J. Syst. Evol. Microbiol.">
        <title>Complete genome sequence of Corynebacterium casei LMG S-19264T (=DSM 44701T), isolated from a smear-ripened cheese.</title>
        <authorList>
            <consortium name="US DOE Joint Genome Institute (JGI-PGF)"/>
            <person name="Walter F."/>
            <person name="Albersmeier A."/>
            <person name="Kalinowski J."/>
            <person name="Ruckert C."/>
        </authorList>
    </citation>
    <scope>NUCLEOTIDE SEQUENCE</scope>
    <source>
        <strain evidence="7">KCTC 32296</strain>
    </source>
</reference>
<dbReference type="Pfam" id="PF04893">
    <property type="entry name" value="Yip1"/>
    <property type="match status" value="1"/>
</dbReference>
<evidence type="ECO:0000259" key="6">
    <source>
        <dbReference type="Pfam" id="PF04893"/>
    </source>
</evidence>
<comment type="caution">
    <text evidence="7">The sequence shown here is derived from an EMBL/GenBank/DDBJ whole genome shotgun (WGS) entry which is preliminary data.</text>
</comment>